<dbReference type="InterPro" id="IPR045113">
    <property type="entry name" value="Rpb7-like"/>
</dbReference>
<gene>
    <name evidence="3" type="ORF">OLC1_LOCUS22193</name>
</gene>
<keyword evidence="2" id="KW-0804">Transcription</keyword>
<evidence type="ECO:0000313" key="3">
    <source>
        <dbReference type="EMBL" id="CAI9115724.1"/>
    </source>
</evidence>
<dbReference type="Gene3D" id="2.40.50.1060">
    <property type="match status" value="1"/>
</dbReference>
<name>A0AAV1E7R6_OLDCO</name>
<dbReference type="Proteomes" id="UP001161247">
    <property type="component" value="Chromosome 8"/>
</dbReference>
<evidence type="ECO:0000256" key="2">
    <source>
        <dbReference type="RuleBase" id="RU369086"/>
    </source>
</evidence>
<evidence type="ECO:0000256" key="1">
    <source>
        <dbReference type="ARBA" id="ARBA00023242"/>
    </source>
</evidence>
<dbReference type="GO" id="GO:0006362">
    <property type="term" value="P:transcription elongation by RNA polymerase I"/>
    <property type="evidence" value="ECO:0007669"/>
    <property type="project" value="TreeGrafter"/>
</dbReference>
<comment type="function">
    <text evidence="2">DNA-dependent RNA polymerase which catalyzes the transcription of DNA into RNA using the four ribonucleoside triphosphates as substrates.</text>
</comment>
<keyword evidence="2" id="KW-0240">DNA-directed RNA polymerase</keyword>
<organism evidence="3 4">
    <name type="scientific">Oldenlandia corymbosa var. corymbosa</name>
    <dbReference type="NCBI Taxonomy" id="529605"/>
    <lineage>
        <taxon>Eukaryota</taxon>
        <taxon>Viridiplantae</taxon>
        <taxon>Streptophyta</taxon>
        <taxon>Embryophyta</taxon>
        <taxon>Tracheophyta</taxon>
        <taxon>Spermatophyta</taxon>
        <taxon>Magnoliopsida</taxon>
        <taxon>eudicotyledons</taxon>
        <taxon>Gunneridae</taxon>
        <taxon>Pentapetalae</taxon>
        <taxon>asterids</taxon>
        <taxon>lamiids</taxon>
        <taxon>Gentianales</taxon>
        <taxon>Rubiaceae</taxon>
        <taxon>Rubioideae</taxon>
        <taxon>Spermacoceae</taxon>
        <taxon>Hedyotis-Oldenlandia complex</taxon>
        <taxon>Oldenlandia</taxon>
    </lineage>
</organism>
<dbReference type="GO" id="GO:0006352">
    <property type="term" value="P:DNA-templated transcription initiation"/>
    <property type="evidence" value="ECO:0007669"/>
    <property type="project" value="UniProtKB-UniRule"/>
</dbReference>
<keyword evidence="4" id="KW-1185">Reference proteome</keyword>
<sequence length="234" mass="26387">MEGLKLALANLLVYIHPSKSKIISDAILVELNSLLFKFNETFDGVVLAYEPNVQSYLAKILPGLHPYLGVSIQSELLLFHPKPDMIVEGEVVKVTESAIHLIVLGFSSAIIMDSDIREEFRYKAKHGKEVFKSTVHRKHRIRVGTIMRFVVKSFDEEIIHISGSLLPVHTGCVKWLEKHVEELSQSESNTKKRKAIKETGEVYAVDKVATDGEKVPVVVSKTNVKSKKRKDRSR</sequence>
<dbReference type="PANTHER" id="PTHR12709">
    <property type="entry name" value="DNA-DIRECTED RNA POLYMERASE II, III"/>
    <property type="match status" value="1"/>
</dbReference>
<protein>
    <recommendedName>
        <fullName evidence="2">DNA-directed RNA polymerase subunit</fullName>
    </recommendedName>
</protein>
<proteinExistence type="predicted"/>
<dbReference type="AlphaFoldDB" id="A0AAV1E7R6"/>
<keyword evidence="1 2" id="KW-0539">Nucleus</keyword>
<reference evidence="3" key="1">
    <citation type="submission" date="2023-03" db="EMBL/GenBank/DDBJ databases">
        <authorList>
            <person name="Julca I."/>
        </authorList>
    </citation>
    <scope>NUCLEOTIDE SEQUENCE</scope>
</reference>
<dbReference type="PANTHER" id="PTHR12709:SF5">
    <property type="entry name" value="DNA-DIRECTED RNA POLYMERASE I SUBUNIT RPA43"/>
    <property type="match status" value="1"/>
</dbReference>
<accession>A0AAV1E7R6</accession>
<dbReference type="GO" id="GO:0005736">
    <property type="term" value="C:RNA polymerase I complex"/>
    <property type="evidence" value="ECO:0007669"/>
    <property type="project" value="TreeGrafter"/>
</dbReference>
<evidence type="ECO:0000313" key="4">
    <source>
        <dbReference type="Proteomes" id="UP001161247"/>
    </source>
</evidence>
<dbReference type="EMBL" id="OX459125">
    <property type="protein sequence ID" value="CAI9115724.1"/>
    <property type="molecule type" value="Genomic_DNA"/>
</dbReference>
<comment type="subcellular location">
    <subcellularLocation>
        <location evidence="2">Nucleus</location>
    </subcellularLocation>
</comment>